<dbReference type="RefSeq" id="WP_048319608.1">
    <property type="nucleotide sequence ID" value="NZ_CP015220.1"/>
</dbReference>
<dbReference type="EMBL" id="CP015220">
    <property type="protein sequence ID" value="AMY24292.1"/>
    <property type="molecule type" value="Genomic_DNA"/>
</dbReference>
<evidence type="ECO:0000313" key="3">
    <source>
        <dbReference type="Proteomes" id="UP000076038"/>
    </source>
</evidence>
<dbReference type="InterPro" id="IPR002925">
    <property type="entry name" value="Dienelactn_hydro"/>
</dbReference>
<dbReference type="GO" id="GO:0016787">
    <property type="term" value="F:hydrolase activity"/>
    <property type="evidence" value="ECO:0007669"/>
    <property type="project" value="InterPro"/>
</dbReference>
<evidence type="ECO:0000259" key="1">
    <source>
        <dbReference type="Pfam" id="PF01738"/>
    </source>
</evidence>
<dbReference type="OrthoDB" id="9782215at2"/>
<sequence>MTDDALADFERTEFTADGRTAPVYRIGTGPAVIVMSEMPGITPRVADFARTVAGIGCTAIVPHLFGVDGKDPSTAPLGVLGTVATISRAIVPACISREFTILATGKSSRVVVWLRALAAEEHERCGGPGVGAIGMCFTGGFALAMAADDRLIAPVLSQPSLPFAASKSRSRSIDISAGDLSKVKSRCAAGDLTVLGMRFKGDTMCPPARFEFLREQLGDAFVSVELPDSSFNPEAFGPPHSVVTEGLIDEPGQPTRQALDQVLDLFRSKLLATP</sequence>
<keyword evidence="3" id="KW-1185">Reference proteome</keyword>
<organism evidence="2 3">
    <name type="scientific">Rhodococcoides fascians</name>
    <name type="common">Rhodococcus fascians</name>
    <dbReference type="NCBI Taxonomy" id="1828"/>
    <lineage>
        <taxon>Bacteria</taxon>
        <taxon>Bacillati</taxon>
        <taxon>Actinomycetota</taxon>
        <taxon>Actinomycetes</taxon>
        <taxon>Mycobacteriales</taxon>
        <taxon>Nocardiaceae</taxon>
        <taxon>Rhodococcoides</taxon>
    </lineage>
</organism>
<evidence type="ECO:0000313" key="2">
    <source>
        <dbReference type="EMBL" id="AMY24292.1"/>
    </source>
</evidence>
<dbReference type="Pfam" id="PF01738">
    <property type="entry name" value="DLH"/>
    <property type="match status" value="1"/>
</dbReference>
<proteinExistence type="predicted"/>
<feature type="domain" description="Dienelactone hydrolase" evidence="1">
    <location>
        <begin position="29"/>
        <end position="152"/>
    </location>
</feature>
<dbReference type="SUPFAM" id="SSF53474">
    <property type="entry name" value="alpha/beta-Hydrolases"/>
    <property type="match status" value="1"/>
</dbReference>
<dbReference type="KEGG" id="rhs:A3Q41_03001"/>
<dbReference type="AlphaFoldDB" id="A0A143QP81"/>
<reference evidence="3" key="2">
    <citation type="submission" date="2016-04" db="EMBL/GenBank/DDBJ databases">
        <title>Complete Genome and Plasmid Sequences for Rhodococcus fascians D188 and Draft Sequences for Rhodococcus spp. Isolates PBTS 1 and PBTS 2.</title>
        <authorList>
            <person name="Stamer R."/>
            <person name="Vereecke D."/>
            <person name="Zhang Y."/>
            <person name="Schilkey F."/>
            <person name="Devitt N."/>
            <person name="Randall J."/>
        </authorList>
    </citation>
    <scope>NUCLEOTIDE SEQUENCE [LARGE SCALE GENOMIC DNA]</scope>
    <source>
        <strain evidence="3">PBTS2</strain>
    </source>
</reference>
<dbReference type="Proteomes" id="UP000076038">
    <property type="component" value="Chromosome"/>
</dbReference>
<dbReference type="Gene3D" id="3.40.50.1820">
    <property type="entry name" value="alpha/beta hydrolase"/>
    <property type="match status" value="1"/>
</dbReference>
<dbReference type="InterPro" id="IPR029058">
    <property type="entry name" value="AB_hydrolase_fold"/>
</dbReference>
<protein>
    <recommendedName>
        <fullName evidence="1">Dienelactone hydrolase domain-containing protein</fullName>
    </recommendedName>
</protein>
<accession>A0A143QP81</accession>
<name>A0A143QP81_RHOFA</name>
<gene>
    <name evidence="2" type="ORF">A3Q41_03001</name>
</gene>
<dbReference type="PATRIC" id="fig|1653479.3.peg.3037"/>
<reference evidence="2 3" key="1">
    <citation type="journal article" date="2016" name="Genome Announc.">
        <title>Complete Genome and Plasmid Sequences for Rhodococcus fascians D188 and Draft Sequences for Rhodococcus Isolates PBTS 1 and PBTS 2.</title>
        <authorList>
            <person name="Stamler R.A."/>
            <person name="Vereecke D."/>
            <person name="Zhang Y."/>
            <person name="Schilkey F."/>
            <person name="Devitt N."/>
            <person name="Randall J.J."/>
        </authorList>
    </citation>
    <scope>NUCLEOTIDE SEQUENCE [LARGE SCALE GENOMIC DNA]</scope>
    <source>
        <strain evidence="2 3">PBTS2</strain>
    </source>
</reference>